<evidence type="ECO:0000313" key="5">
    <source>
        <dbReference type="Proteomes" id="UP000075883"/>
    </source>
</evidence>
<dbReference type="Proteomes" id="UP000075883">
    <property type="component" value="Unassembled WGS sequence"/>
</dbReference>
<dbReference type="InterPro" id="IPR009048">
    <property type="entry name" value="A-macroglobulin_rcpt-bd"/>
</dbReference>
<dbReference type="InterPro" id="IPR050473">
    <property type="entry name" value="A2M/Complement_sys"/>
</dbReference>
<keyword evidence="1" id="KW-0732">Signal</keyword>
<organism evidence="4 5">
    <name type="scientific">Anopheles culicifacies</name>
    <dbReference type="NCBI Taxonomy" id="139723"/>
    <lineage>
        <taxon>Eukaryota</taxon>
        <taxon>Metazoa</taxon>
        <taxon>Ecdysozoa</taxon>
        <taxon>Arthropoda</taxon>
        <taxon>Hexapoda</taxon>
        <taxon>Insecta</taxon>
        <taxon>Pterygota</taxon>
        <taxon>Neoptera</taxon>
        <taxon>Endopterygota</taxon>
        <taxon>Diptera</taxon>
        <taxon>Nematocera</taxon>
        <taxon>Culicoidea</taxon>
        <taxon>Culicidae</taxon>
        <taxon>Anophelinae</taxon>
        <taxon>Anopheles</taxon>
        <taxon>culicifacies species complex</taxon>
    </lineage>
</organism>
<protein>
    <recommendedName>
        <fullName evidence="3">Alpha-macroglobulin receptor-binding domain-containing protein</fullName>
    </recommendedName>
</protein>
<dbReference type="GO" id="GO:0005615">
    <property type="term" value="C:extracellular space"/>
    <property type="evidence" value="ECO:0007669"/>
    <property type="project" value="InterPro"/>
</dbReference>
<keyword evidence="5" id="KW-1185">Reference proteome</keyword>
<evidence type="ECO:0000313" key="4">
    <source>
        <dbReference type="EnsemblMetazoa" id="ACUA017239-PA"/>
    </source>
</evidence>
<accession>A0A182MFS7</accession>
<feature type="domain" description="Alpha-macroglobulin receptor-binding" evidence="3">
    <location>
        <begin position="230"/>
        <end position="313"/>
    </location>
</feature>
<proteinExistence type="predicted"/>
<dbReference type="InterPro" id="IPR036595">
    <property type="entry name" value="A-macroglobulin_rcpt-bd_sf"/>
</dbReference>
<dbReference type="EMBL" id="AXCM01021840">
    <property type="status" value="NOT_ANNOTATED_CDS"/>
    <property type="molecule type" value="Genomic_DNA"/>
</dbReference>
<dbReference type="EnsemblMetazoa" id="ACUA017239-RA">
    <property type="protein sequence ID" value="ACUA017239-PA"/>
    <property type="gene ID" value="ACUA017239"/>
</dbReference>
<keyword evidence="2" id="KW-0882">Thioester bond</keyword>
<dbReference type="AlphaFoldDB" id="A0A182MFS7"/>
<evidence type="ECO:0000256" key="1">
    <source>
        <dbReference type="ARBA" id="ARBA00022729"/>
    </source>
</evidence>
<dbReference type="VEuPathDB" id="VectorBase:ACUA017239"/>
<evidence type="ECO:0000259" key="3">
    <source>
        <dbReference type="SMART" id="SM01361"/>
    </source>
</evidence>
<dbReference type="SUPFAM" id="SSF48239">
    <property type="entry name" value="Terpenoid cyclases/Protein prenyltransferases"/>
    <property type="match status" value="1"/>
</dbReference>
<reference evidence="5" key="1">
    <citation type="submission" date="2013-09" db="EMBL/GenBank/DDBJ databases">
        <title>The Genome Sequence of Anopheles culicifacies species A.</title>
        <authorList>
            <consortium name="The Broad Institute Genomics Platform"/>
            <person name="Neafsey D.E."/>
            <person name="Besansky N."/>
            <person name="Howell P."/>
            <person name="Walton C."/>
            <person name="Young S.K."/>
            <person name="Zeng Q."/>
            <person name="Gargeya S."/>
            <person name="Fitzgerald M."/>
            <person name="Haas B."/>
            <person name="Abouelleil A."/>
            <person name="Allen A.W."/>
            <person name="Alvarado L."/>
            <person name="Arachchi H.M."/>
            <person name="Berlin A.M."/>
            <person name="Chapman S.B."/>
            <person name="Gainer-Dewar J."/>
            <person name="Goldberg J."/>
            <person name="Griggs A."/>
            <person name="Gujja S."/>
            <person name="Hansen M."/>
            <person name="Howarth C."/>
            <person name="Imamovic A."/>
            <person name="Ireland A."/>
            <person name="Larimer J."/>
            <person name="McCowan C."/>
            <person name="Murphy C."/>
            <person name="Pearson M."/>
            <person name="Poon T.W."/>
            <person name="Priest M."/>
            <person name="Roberts A."/>
            <person name="Saif S."/>
            <person name="Shea T."/>
            <person name="Sisk P."/>
            <person name="Sykes S."/>
            <person name="Wortman J."/>
            <person name="Nusbaum C."/>
            <person name="Birren B."/>
        </authorList>
    </citation>
    <scope>NUCLEOTIDE SEQUENCE [LARGE SCALE GENOMIC DNA]</scope>
    <source>
        <strain evidence="5">A-37</strain>
    </source>
</reference>
<dbReference type="InterPro" id="IPR011626">
    <property type="entry name" value="Alpha-macroglobulin_TED"/>
</dbReference>
<dbReference type="PANTHER" id="PTHR11412:SF136">
    <property type="entry name" value="CD109 ANTIGEN"/>
    <property type="match status" value="1"/>
</dbReference>
<evidence type="ECO:0000256" key="2">
    <source>
        <dbReference type="ARBA" id="ARBA00022966"/>
    </source>
</evidence>
<dbReference type="SMART" id="SM01361">
    <property type="entry name" value="A2M_recep"/>
    <property type="match status" value="1"/>
</dbReference>
<dbReference type="PANTHER" id="PTHR11412">
    <property type="entry name" value="MACROGLOBULIN / COMPLEMENT"/>
    <property type="match status" value="1"/>
</dbReference>
<name>A0A182MFS7_9DIPT</name>
<dbReference type="EMBL" id="AXCM01021839">
    <property type="status" value="NOT_ANNOTATED_CDS"/>
    <property type="molecule type" value="Genomic_DNA"/>
</dbReference>
<dbReference type="STRING" id="139723.A0A182MFS7"/>
<dbReference type="SMART" id="SM01419">
    <property type="entry name" value="Thiol-ester_cl"/>
    <property type="match status" value="1"/>
</dbReference>
<dbReference type="Gene3D" id="2.60.120.1540">
    <property type="match status" value="1"/>
</dbReference>
<dbReference type="Gene3D" id="1.50.10.20">
    <property type="match status" value="1"/>
</dbReference>
<sequence length="336" mass="37903">MESRFFCFDKYTNQTFNISLDINKKADIGSKKIEFRLTPNLLTSVVDNLDNLLVVPAASGEQNMVRIVPNIVVLDYLHAIGSKEQKLFDKAKDLLLQGYQNQMRYRQSDGSFGVWHNGDGSVFITALVARSMQTASKYISEVDPAMVEKAYGWLAARQLSSGRFDEVGSVIHQELQGGLRNGISLTSYVLTSLLENEKAKKTHADVINKALSYLSSQLESINNPYDLAIATYALMLNGHSMKDNALKKLIDKSTKIEIRYGGTSVVVYYNSMGVERNCFTVTAYRRFKVAMRRPAYVVVYDNVVQEWNALQLYKVDDEDVCTICKTEDCRNNCRGE</sequence>
<dbReference type="Pfam" id="PF07678">
    <property type="entry name" value="TED_complement"/>
    <property type="match status" value="1"/>
</dbReference>
<dbReference type="SUPFAM" id="SSF49410">
    <property type="entry name" value="Alpha-macroglobulin receptor domain"/>
    <property type="match status" value="1"/>
</dbReference>
<dbReference type="InterPro" id="IPR008930">
    <property type="entry name" value="Terpenoid_cyclase/PrenylTrfase"/>
</dbReference>
<dbReference type="InterPro" id="IPR047565">
    <property type="entry name" value="Alpha-macroglob_thiol-ester_cl"/>
</dbReference>
<reference evidence="4" key="2">
    <citation type="submission" date="2020-05" db="UniProtKB">
        <authorList>
            <consortium name="EnsemblMetazoa"/>
        </authorList>
    </citation>
    <scope>IDENTIFICATION</scope>
    <source>
        <strain evidence="4">A-37</strain>
    </source>
</reference>